<accession>A0A182R5N8</accession>
<dbReference type="VEuPathDB" id="VectorBase:AFUN001482"/>
<dbReference type="EnsemblMetazoa" id="AFUN001482-RA">
    <property type="protein sequence ID" value="AFUN001482-PA"/>
    <property type="gene ID" value="AFUN001482"/>
</dbReference>
<protein>
    <recommendedName>
        <fullName evidence="3">Clip domain-containing protein</fullName>
    </recommendedName>
</protein>
<evidence type="ECO:0008006" key="3">
    <source>
        <dbReference type="Google" id="ProtNLM"/>
    </source>
</evidence>
<proteinExistence type="predicted"/>
<feature type="chain" id="PRO_5008133906" description="Clip domain-containing protein" evidence="1">
    <location>
        <begin position="24"/>
        <end position="128"/>
    </location>
</feature>
<evidence type="ECO:0000313" key="2">
    <source>
        <dbReference type="EnsemblMetazoa" id="AFUN001482-PA"/>
    </source>
</evidence>
<organism evidence="2">
    <name type="scientific">Anopheles funestus</name>
    <name type="common">African malaria mosquito</name>
    <dbReference type="NCBI Taxonomy" id="62324"/>
    <lineage>
        <taxon>Eukaryota</taxon>
        <taxon>Metazoa</taxon>
        <taxon>Ecdysozoa</taxon>
        <taxon>Arthropoda</taxon>
        <taxon>Hexapoda</taxon>
        <taxon>Insecta</taxon>
        <taxon>Pterygota</taxon>
        <taxon>Neoptera</taxon>
        <taxon>Endopterygota</taxon>
        <taxon>Diptera</taxon>
        <taxon>Nematocera</taxon>
        <taxon>Culicoidea</taxon>
        <taxon>Culicidae</taxon>
        <taxon>Anophelinae</taxon>
        <taxon>Anopheles</taxon>
    </lineage>
</organism>
<sequence>MYTKHFPALFSALLLGMLGSVTSAPFGGDFVFPELNELAIGDRCTIPPPPGAKGIPNAREGICQRVRDCTTFIPRIILEPFDIRRDICYFEVHDPVVCCVEFPIPVELNLFNKKRYTVEDLDDSNLIH</sequence>
<dbReference type="AlphaFoldDB" id="A0A182R5N8"/>
<dbReference type="VEuPathDB" id="VectorBase:AFUN2_013592"/>
<keyword evidence="1" id="KW-0732">Signal</keyword>
<feature type="signal peptide" evidence="1">
    <location>
        <begin position="1"/>
        <end position="23"/>
    </location>
</feature>
<evidence type="ECO:0000256" key="1">
    <source>
        <dbReference type="SAM" id="SignalP"/>
    </source>
</evidence>
<name>A0A182R5N8_ANOFN</name>
<reference evidence="2" key="1">
    <citation type="submission" date="2020-05" db="UniProtKB">
        <authorList>
            <consortium name="EnsemblMetazoa"/>
        </authorList>
    </citation>
    <scope>IDENTIFICATION</scope>
    <source>
        <strain evidence="2">FUMOZ</strain>
    </source>
</reference>